<accession>A0A380WD45</accession>
<feature type="transmembrane region" description="Helical" evidence="1">
    <location>
        <begin position="43"/>
        <end position="64"/>
    </location>
</feature>
<dbReference type="RefSeq" id="WP_002716861.1">
    <property type="nucleotide sequence ID" value="NZ_UFSI01000001.1"/>
</dbReference>
<proteinExistence type="predicted"/>
<name>A0A380WD45_AFIFE</name>
<reference evidence="2 3" key="1">
    <citation type="submission" date="2018-06" db="EMBL/GenBank/DDBJ databases">
        <authorList>
            <consortium name="Pathogen Informatics"/>
            <person name="Doyle S."/>
        </authorList>
    </citation>
    <scope>NUCLEOTIDE SEQUENCE [LARGE SCALE GENOMIC DNA]</scope>
    <source>
        <strain evidence="2 3">NCTC12722</strain>
    </source>
</reference>
<keyword evidence="1" id="KW-1133">Transmembrane helix</keyword>
<evidence type="ECO:0000256" key="1">
    <source>
        <dbReference type="SAM" id="Phobius"/>
    </source>
</evidence>
<evidence type="ECO:0000313" key="3">
    <source>
        <dbReference type="Proteomes" id="UP000254343"/>
    </source>
</evidence>
<gene>
    <name evidence="2" type="ORF">NCTC12722_03256</name>
</gene>
<dbReference type="Proteomes" id="UP000254343">
    <property type="component" value="Unassembled WGS sequence"/>
</dbReference>
<feature type="transmembrane region" description="Helical" evidence="1">
    <location>
        <begin position="12"/>
        <end position="31"/>
    </location>
</feature>
<keyword evidence="1" id="KW-0472">Membrane</keyword>
<dbReference type="AlphaFoldDB" id="A0A380WD45"/>
<evidence type="ECO:0000313" key="2">
    <source>
        <dbReference type="EMBL" id="SUU86035.1"/>
    </source>
</evidence>
<sequence>MTSVIIAIVTSYWLLCAIGLVLLAALVVGYFPLLKWFPVLGQYVPVAKLVSLLATGLLCLLIGVRAMSDHYSLQQARDRIELLERRADAVNSANEHEAGQAIEDDNYVTELRKSAKETPKNDAPALDADAAARIGKIK</sequence>
<protein>
    <submittedName>
        <fullName evidence="2">Uncharacterized protein</fullName>
    </submittedName>
</protein>
<organism evidence="2 3">
    <name type="scientific">Afipia felis</name>
    <name type="common">Cat scratch disease bacillus</name>
    <dbReference type="NCBI Taxonomy" id="1035"/>
    <lineage>
        <taxon>Bacteria</taxon>
        <taxon>Pseudomonadati</taxon>
        <taxon>Pseudomonadota</taxon>
        <taxon>Alphaproteobacteria</taxon>
        <taxon>Hyphomicrobiales</taxon>
        <taxon>Nitrobacteraceae</taxon>
        <taxon>Afipia</taxon>
    </lineage>
</organism>
<dbReference type="EMBL" id="UIGB01000001">
    <property type="protein sequence ID" value="SUU86035.1"/>
    <property type="molecule type" value="Genomic_DNA"/>
</dbReference>
<keyword evidence="1" id="KW-0812">Transmembrane</keyword>